<gene>
    <name evidence="1" type="ORF">MJ956_04465</name>
</gene>
<comment type="caution">
    <text evidence="1">The sequence shown here is derived from an EMBL/GenBank/DDBJ whole genome shotgun (WGS) entry which is preliminary data.</text>
</comment>
<dbReference type="GO" id="GO:0016787">
    <property type="term" value="F:hydrolase activity"/>
    <property type="evidence" value="ECO:0007669"/>
    <property type="project" value="UniProtKB-KW"/>
</dbReference>
<dbReference type="Proteomes" id="UP001155220">
    <property type="component" value="Unassembled WGS sequence"/>
</dbReference>
<evidence type="ECO:0000313" key="1">
    <source>
        <dbReference type="EMBL" id="MCP3054399.1"/>
    </source>
</evidence>
<protein>
    <submittedName>
        <fullName evidence="1">L-2-amino-thiazoline-4-carboxylic acid hydrolase</fullName>
    </submittedName>
</protein>
<accession>A0A9X2KE84</accession>
<organism evidence="1 2">
    <name type="scientific">Aurantimonas marianensis</name>
    <dbReference type="NCBI Taxonomy" id="2920428"/>
    <lineage>
        <taxon>Bacteria</taxon>
        <taxon>Pseudomonadati</taxon>
        <taxon>Pseudomonadota</taxon>
        <taxon>Alphaproteobacteria</taxon>
        <taxon>Hyphomicrobiales</taxon>
        <taxon>Aurantimonadaceae</taxon>
        <taxon>Aurantimonas</taxon>
    </lineage>
</organism>
<reference evidence="1" key="1">
    <citation type="submission" date="2022-03" db="EMBL/GenBank/DDBJ databases">
        <title>Aurantimonas Liuensis sp. Nov., isolated from the hadal seawater of the Mariana Trench.</title>
        <authorList>
            <person name="Liu R."/>
        </authorList>
    </citation>
    <scope>NUCLEOTIDE SEQUENCE</scope>
    <source>
        <strain evidence="1">LRZ36</strain>
    </source>
</reference>
<evidence type="ECO:0000313" key="2">
    <source>
        <dbReference type="Proteomes" id="UP001155220"/>
    </source>
</evidence>
<sequence length="246" mass="27597">MRRVLRAIVARSARRVLATRRDARDRPGTDRWTAEAVRQLLAETERWAERLRPTARLDALPSVGNRLMVEAAVLTTAAYRALLDEGQSREAATGLVADIGWDVYADSLKLASLPARITTSNPGERLQRTIRLLLRFPFSAAGPNGYQVESWTEDDRIFTHWTRCPPQEMVRRVIVEQGDRGDLEAFRQSWCRYDWPGADLIAADGRTGHYRRTRTLSHGDAVCDMCWLGTPAKPGGGQGSESARQP</sequence>
<keyword evidence="1" id="KW-0378">Hydrolase</keyword>
<keyword evidence="2" id="KW-1185">Reference proteome</keyword>
<dbReference type="EMBL" id="JALHBS010000026">
    <property type="protein sequence ID" value="MCP3054399.1"/>
    <property type="molecule type" value="Genomic_DNA"/>
</dbReference>
<dbReference type="RefSeq" id="WP_253963273.1">
    <property type="nucleotide sequence ID" value="NZ_JALHBS010000026.1"/>
</dbReference>
<name>A0A9X2KE84_9HYPH</name>
<dbReference type="AlphaFoldDB" id="A0A9X2KE84"/>
<proteinExistence type="predicted"/>